<dbReference type="RefSeq" id="XP_020076359.1">
    <property type="nucleotide sequence ID" value="XM_020218719.1"/>
</dbReference>
<name>A0A1E4RJ36_9ASCO</name>
<gene>
    <name evidence="3" type="ORF">HYPBUDRAFT_109675</name>
</gene>
<dbReference type="GeneID" id="30993269"/>
<evidence type="ECO:0000313" key="4">
    <source>
        <dbReference type="Proteomes" id="UP000095085"/>
    </source>
</evidence>
<evidence type="ECO:0000256" key="2">
    <source>
        <dbReference type="SAM" id="MobiDB-lite"/>
    </source>
</evidence>
<dbReference type="AlphaFoldDB" id="A0A1E4RJ36"/>
<feature type="region of interest" description="Disordered" evidence="2">
    <location>
        <begin position="546"/>
        <end position="573"/>
    </location>
</feature>
<feature type="compositionally biased region" description="Low complexity" evidence="2">
    <location>
        <begin position="473"/>
        <end position="487"/>
    </location>
</feature>
<dbReference type="EMBL" id="KV454541">
    <property type="protein sequence ID" value="ODV67292.1"/>
    <property type="molecule type" value="Genomic_DNA"/>
</dbReference>
<proteinExistence type="predicted"/>
<reference evidence="4" key="1">
    <citation type="submission" date="2016-05" db="EMBL/GenBank/DDBJ databases">
        <title>Comparative genomics of biotechnologically important yeasts.</title>
        <authorList>
            <consortium name="DOE Joint Genome Institute"/>
            <person name="Riley R."/>
            <person name="Haridas S."/>
            <person name="Wolfe K.H."/>
            <person name="Lopes M.R."/>
            <person name="Hittinger C.T."/>
            <person name="Goker M."/>
            <person name="Salamov A."/>
            <person name="Wisecaver J."/>
            <person name="Long T.M."/>
            <person name="Aerts A.L."/>
            <person name="Barry K."/>
            <person name="Choi C."/>
            <person name="Clum A."/>
            <person name="Coughlan A.Y."/>
            <person name="Deshpande S."/>
            <person name="Douglass A.P."/>
            <person name="Hanson S.J."/>
            <person name="Klenk H.-P."/>
            <person name="Labutti K."/>
            <person name="Lapidus A."/>
            <person name="Lindquist E."/>
            <person name="Lipzen A."/>
            <person name="Meier-Kolthoff J.P."/>
            <person name="Ohm R.A."/>
            <person name="Otillar R.P."/>
            <person name="Pangilinan J."/>
            <person name="Peng Y."/>
            <person name="Rokas A."/>
            <person name="Rosa C.A."/>
            <person name="Scheuner C."/>
            <person name="Sibirny A.A."/>
            <person name="Slot J.C."/>
            <person name="Stielow J.B."/>
            <person name="Sun H."/>
            <person name="Kurtzman C.P."/>
            <person name="Blackwell M."/>
            <person name="Grigoriev I.V."/>
            <person name="Jeffries T.W."/>
        </authorList>
    </citation>
    <scope>NUCLEOTIDE SEQUENCE [LARGE SCALE GENOMIC DNA]</scope>
    <source>
        <strain evidence="4">NRRL Y-1933</strain>
    </source>
</reference>
<feature type="compositionally biased region" description="Polar residues" evidence="2">
    <location>
        <begin position="1"/>
        <end position="21"/>
    </location>
</feature>
<feature type="region of interest" description="Disordered" evidence="2">
    <location>
        <begin position="473"/>
        <end position="502"/>
    </location>
</feature>
<evidence type="ECO:0000313" key="3">
    <source>
        <dbReference type="EMBL" id="ODV67292.1"/>
    </source>
</evidence>
<feature type="coiled-coil region" evidence="1">
    <location>
        <begin position="45"/>
        <end position="176"/>
    </location>
</feature>
<protein>
    <submittedName>
        <fullName evidence="3">Uncharacterized protein</fullName>
    </submittedName>
</protein>
<organism evidence="3 4">
    <name type="scientific">Hyphopichia burtonii NRRL Y-1933</name>
    <dbReference type="NCBI Taxonomy" id="984485"/>
    <lineage>
        <taxon>Eukaryota</taxon>
        <taxon>Fungi</taxon>
        <taxon>Dikarya</taxon>
        <taxon>Ascomycota</taxon>
        <taxon>Saccharomycotina</taxon>
        <taxon>Pichiomycetes</taxon>
        <taxon>Debaryomycetaceae</taxon>
        <taxon>Hyphopichia</taxon>
    </lineage>
</organism>
<sequence>MNSFNPNQSPLASPAKLNNGSPLRKKQTNASNNHSRTPSATSNLLHSLQKDFNKLERQYTELLMKNNNISNDYTQLEYDISLKNKQLQDQSEKIFNYEKILKNMENDYNKNKELLEQEIFYYKDLIEVLNSRIEKLDNEKQSILLNNESKVKSLNNNDLLEKYNKLLKDYKILQSNFEIEQNSKLVLIDQIEFLNKENESKTSQFNSPIENYNKMNNDEDDENHEFHYFNTSQRTDSSINDDESSIIHNIHHMNNIIQHDDSDSDNDSRLQNSHMLSYLVDDLQKNKLESSSPIKQSNYIDDESMEVSNNFQFPPLNKDSQLNIEQSQSKFPPSPDPQYKNQKRQSLPVKLKSSHASPLIDNEEFVLSPLKLTNANTTSFFDLDTSYTQKRYSNSKPNHSRYNSHDIVPIKVEFEPLELTVRSSSLPEREHQLKKFDIINEENQSIKEEEPNSKSFRNSAFYSLTGNFYETPSNRNSILTSNTNNSSKRSSLIVDNNNNTTSNDITKQEIMKLKFELQSLKLHNEKLLSYIGFELQKQKKNIKKLSNKQSLNDLRNQQDDEVKSPQRNNDKKIEYSDAKLIERSREMLIHKKRVLRSVSINPIMSKNYHHQNTLNHRNSKKNNLNRGIGIGLLPLNELTLSRTNSGQEELFSFTSDFINSIDNQDEDEDEYGFLKHNPRFKNRILSNGLNDYLNYIVENDEQDDESDNDISSLYSGKLPKKYKSQVFYQKSNYNDSSILIDADESTTDFPRDKWVNDEDDTSSDGTITDDDGVLHRIKSICFGTSKEKSHHHNHKRKKSQPSVDDNLKYKFLSIAFGIMLIGIRCSSYQQKTAISN</sequence>
<dbReference type="OrthoDB" id="3995760at2759"/>
<feature type="region of interest" description="Disordered" evidence="2">
    <location>
        <begin position="1"/>
        <end position="45"/>
    </location>
</feature>
<evidence type="ECO:0000256" key="1">
    <source>
        <dbReference type="SAM" id="Coils"/>
    </source>
</evidence>
<accession>A0A1E4RJ36</accession>
<dbReference type="STRING" id="984485.A0A1E4RJ36"/>
<dbReference type="Proteomes" id="UP000095085">
    <property type="component" value="Unassembled WGS sequence"/>
</dbReference>
<keyword evidence="1" id="KW-0175">Coiled coil</keyword>
<keyword evidence="4" id="KW-1185">Reference proteome</keyword>
<feature type="compositionally biased region" description="Polar residues" evidence="2">
    <location>
        <begin position="28"/>
        <end position="45"/>
    </location>
</feature>
<feature type="compositionally biased region" description="Basic and acidic residues" evidence="2">
    <location>
        <begin position="556"/>
        <end position="573"/>
    </location>
</feature>
<feature type="region of interest" description="Disordered" evidence="2">
    <location>
        <begin position="326"/>
        <end position="355"/>
    </location>
</feature>